<sequence>MQTFKAELHSAFTSKTVEFKTDKTGLALVRLAKKELNCTGYKLQLVVHSGDFKQWVAPDFSMTLTPIH</sequence>
<gene>
    <name evidence="1" type="ORF">F4W18_13205</name>
</gene>
<accession>A0A5M9NWS2</accession>
<keyword evidence="2" id="KW-1185">Reference proteome</keyword>
<comment type="caution">
    <text evidence="1">The sequence shown here is derived from an EMBL/GenBank/DDBJ whole genome shotgun (WGS) entry which is preliminary data.</text>
</comment>
<name>A0A5M9NWS2_9VIBR</name>
<dbReference type="AlphaFoldDB" id="A0A5M9NWS2"/>
<dbReference type="RefSeq" id="WP_081230226.1">
    <property type="nucleotide sequence ID" value="NZ_AP025494.1"/>
</dbReference>
<evidence type="ECO:0000313" key="1">
    <source>
        <dbReference type="EMBL" id="KAA8675578.1"/>
    </source>
</evidence>
<reference evidence="1 2" key="1">
    <citation type="submission" date="2019-09" db="EMBL/GenBank/DDBJ databases">
        <title>Draft genome sequence of various Type strains from the CCUG.</title>
        <authorList>
            <person name="Pineiro-Iglesias B."/>
            <person name="Tunovic T."/>
            <person name="Unosson C."/>
            <person name="Inganas E."/>
            <person name="Ohlen M."/>
            <person name="Cardew S."/>
            <person name="Jensie-Markopoulos S."/>
            <person name="Salva-Serra F."/>
            <person name="Jaen-Luchoro D."/>
            <person name="Karlsson R."/>
            <person name="Svensson-Stadler L."/>
            <person name="Chun J."/>
            <person name="Moore E."/>
        </authorList>
    </citation>
    <scope>NUCLEOTIDE SEQUENCE [LARGE SCALE GENOMIC DNA]</scope>
    <source>
        <strain evidence="1 2">CCUG 56969T</strain>
    </source>
</reference>
<evidence type="ECO:0000313" key="2">
    <source>
        <dbReference type="Proteomes" id="UP000322521"/>
    </source>
</evidence>
<proteinExistence type="predicted"/>
<dbReference type="Proteomes" id="UP000322521">
    <property type="component" value="Unassembled WGS sequence"/>
</dbReference>
<organism evidence="1 2">
    <name type="scientific">Vibrio gigantis</name>
    <dbReference type="NCBI Taxonomy" id="296199"/>
    <lineage>
        <taxon>Bacteria</taxon>
        <taxon>Pseudomonadati</taxon>
        <taxon>Pseudomonadota</taxon>
        <taxon>Gammaproteobacteria</taxon>
        <taxon>Vibrionales</taxon>
        <taxon>Vibrionaceae</taxon>
        <taxon>Vibrio</taxon>
    </lineage>
</organism>
<dbReference type="EMBL" id="VXJS01000007">
    <property type="protein sequence ID" value="KAA8675578.1"/>
    <property type="molecule type" value="Genomic_DNA"/>
</dbReference>
<protein>
    <submittedName>
        <fullName evidence="1">Uncharacterized protein</fullName>
    </submittedName>
</protein>